<dbReference type="PANTHER" id="PTHR45624">
    <property type="entry name" value="MITOCHONDRIAL BASIC AMINO ACIDS TRANSPORTER-RELATED"/>
    <property type="match status" value="1"/>
</dbReference>
<evidence type="ECO:0000256" key="3">
    <source>
        <dbReference type="ARBA" id="ARBA00022448"/>
    </source>
</evidence>
<evidence type="ECO:0000256" key="5">
    <source>
        <dbReference type="ARBA" id="ARBA00022737"/>
    </source>
</evidence>
<keyword evidence="7" id="KW-0496">Mitochondrion</keyword>
<accession>A0AAD5XB75</accession>
<dbReference type="InterPro" id="IPR018108">
    <property type="entry name" value="MCP_transmembrane"/>
</dbReference>
<evidence type="ECO:0000256" key="7">
    <source>
        <dbReference type="ARBA" id="ARBA00023128"/>
    </source>
</evidence>
<dbReference type="Gene3D" id="1.50.40.10">
    <property type="entry name" value="Mitochondrial carrier domain"/>
    <property type="match status" value="1"/>
</dbReference>
<evidence type="ECO:0000256" key="8">
    <source>
        <dbReference type="ARBA" id="ARBA00023136"/>
    </source>
</evidence>
<dbReference type="Pfam" id="PF00153">
    <property type="entry name" value="Mito_carr"/>
    <property type="match status" value="1"/>
</dbReference>
<dbReference type="GO" id="GO:0031966">
    <property type="term" value="C:mitochondrial membrane"/>
    <property type="evidence" value="ECO:0007669"/>
    <property type="project" value="UniProtKB-SubCell"/>
</dbReference>
<keyword evidence="3 10" id="KW-0813">Transport</keyword>
<evidence type="ECO:0000256" key="9">
    <source>
        <dbReference type="PROSITE-ProRule" id="PRU00282"/>
    </source>
</evidence>
<dbReference type="Proteomes" id="UP001211907">
    <property type="component" value="Unassembled WGS sequence"/>
</dbReference>
<proteinExistence type="inferred from homology"/>
<keyword evidence="12" id="KW-1185">Reference proteome</keyword>
<protein>
    <submittedName>
        <fullName evidence="11">Mitochondrial carrier protein ymc2</fullName>
    </submittedName>
</protein>
<evidence type="ECO:0000256" key="10">
    <source>
        <dbReference type="RuleBase" id="RU000488"/>
    </source>
</evidence>
<dbReference type="AlphaFoldDB" id="A0AAD5XB75"/>
<dbReference type="InterPro" id="IPR050567">
    <property type="entry name" value="Mitochondrial_Carrier"/>
</dbReference>
<keyword evidence="8 9" id="KW-0472">Membrane</keyword>
<evidence type="ECO:0000256" key="1">
    <source>
        <dbReference type="ARBA" id="ARBA00004225"/>
    </source>
</evidence>
<comment type="caution">
    <text evidence="11">The sequence shown here is derived from an EMBL/GenBank/DDBJ whole genome shotgun (WGS) entry which is preliminary data.</text>
</comment>
<evidence type="ECO:0000256" key="6">
    <source>
        <dbReference type="ARBA" id="ARBA00022989"/>
    </source>
</evidence>
<organism evidence="11 12">
    <name type="scientific">Physocladia obscura</name>
    <dbReference type="NCBI Taxonomy" id="109957"/>
    <lineage>
        <taxon>Eukaryota</taxon>
        <taxon>Fungi</taxon>
        <taxon>Fungi incertae sedis</taxon>
        <taxon>Chytridiomycota</taxon>
        <taxon>Chytridiomycota incertae sedis</taxon>
        <taxon>Chytridiomycetes</taxon>
        <taxon>Chytridiales</taxon>
        <taxon>Chytriomycetaceae</taxon>
        <taxon>Physocladia</taxon>
    </lineage>
</organism>
<keyword evidence="6" id="KW-1133">Transmembrane helix</keyword>
<comment type="similarity">
    <text evidence="2 10">Belongs to the mitochondrial carrier (TC 2.A.29) family.</text>
</comment>
<dbReference type="EMBL" id="JADGJH010003113">
    <property type="protein sequence ID" value="KAJ3093304.1"/>
    <property type="molecule type" value="Genomic_DNA"/>
</dbReference>
<dbReference type="GO" id="GO:0000064">
    <property type="term" value="F:L-ornithine transmembrane transporter activity"/>
    <property type="evidence" value="ECO:0007669"/>
    <property type="project" value="TreeGrafter"/>
</dbReference>
<dbReference type="SUPFAM" id="SSF103506">
    <property type="entry name" value="Mitochondrial carrier"/>
    <property type="match status" value="1"/>
</dbReference>
<comment type="subcellular location">
    <subcellularLocation>
        <location evidence="1">Mitochondrion membrane</location>
        <topology evidence="1">Multi-pass membrane protein</topology>
    </subcellularLocation>
</comment>
<feature type="repeat" description="Solcar" evidence="9">
    <location>
        <begin position="12"/>
        <end position="102"/>
    </location>
</feature>
<reference evidence="11" key="1">
    <citation type="submission" date="2020-05" db="EMBL/GenBank/DDBJ databases">
        <title>Phylogenomic resolution of chytrid fungi.</title>
        <authorList>
            <person name="Stajich J.E."/>
            <person name="Amses K."/>
            <person name="Simmons R."/>
            <person name="Seto K."/>
            <person name="Myers J."/>
            <person name="Bonds A."/>
            <person name="Quandt C.A."/>
            <person name="Barry K."/>
            <person name="Liu P."/>
            <person name="Grigoriev I."/>
            <person name="Longcore J.E."/>
            <person name="James T.Y."/>
        </authorList>
    </citation>
    <scope>NUCLEOTIDE SEQUENCE</scope>
    <source>
        <strain evidence="11">JEL0513</strain>
    </source>
</reference>
<dbReference type="GO" id="GO:1990575">
    <property type="term" value="P:mitochondrial L-ornithine transmembrane transport"/>
    <property type="evidence" value="ECO:0007669"/>
    <property type="project" value="TreeGrafter"/>
</dbReference>
<dbReference type="PROSITE" id="PS50920">
    <property type="entry name" value="SOLCAR"/>
    <property type="match status" value="1"/>
</dbReference>
<evidence type="ECO:0000256" key="4">
    <source>
        <dbReference type="ARBA" id="ARBA00022692"/>
    </source>
</evidence>
<evidence type="ECO:0000313" key="11">
    <source>
        <dbReference type="EMBL" id="KAJ3093304.1"/>
    </source>
</evidence>
<keyword evidence="5" id="KW-0677">Repeat</keyword>
<dbReference type="InterPro" id="IPR023395">
    <property type="entry name" value="MCP_dom_sf"/>
</dbReference>
<keyword evidence="4 9" id="KW-0812">Transmembrane</keyword>
<gene>
    <name evidence="11" type="primary">YMC2_1</name>
    <name evidence="11" type="ORF">HK100_006698</name>
</gene>
<evidence type="ECO:0000313" key="12">
    <source>
        <dbReference type="Proteomes" id="UP001211907"/>
    </source>
</evidence>
<evidence type="ECO:0000256" key="2">
    <source>
        <dbReference type="ARBA" id="ARBA00006375"/>
    </source>
</evidence>
<dbReference type="PANTHER" id="PTHR45624:SF12">
    <property type="entry name" value="MITOCHONDRIAL ORNITHINE TRANSPORTER 1"/>
    <property type="match status" value="1"/>
</dbReference>
<name>A0AAD5XB75_9FUNG</name>
<sequence>MARQKTSNRSDVSSTLKFLYGAASGYIFWVTIYPVDVIKSRVQTDGFKGTLDQKYKGSFDCARKIVVADGLKGLYRGFWTCMARAGPVNGIVFVSFETAMKVTE</sequence>